<evidence type="ECO:0000256" key="2">
    <source>
        <dbReference type="SAM" id="Phobius"/>
    </source>
</evidence>
<dbReference type="Gene3D" id="3.40.50.1820">
    <property type="entry name" value="alpha/beta hydrolase"/>
    <property type="match status" value="1"/>
</dbReference>
<protein>
    <submittedName>
        <fullName evidence="4">Alpha/beta hydrolase</fullName>
    </submittedName>
</protein>
<feature type="transmembrane region" description="Helical" evidence="2">
    <location>
        <begin position="45"/>
        <end position="63"/>
    </location>
</feature>
<evidence type="ECO:0000313" key="5">
    <source>
        <dbReference type="Proteomes" id="UP000661894"/>
    </source>
</evidence>
<dbReference type="InterPro" id="IPR049492">
    <property type="entry name" value="BD-FAE-like_dom"/>
</dbReference>
<reference evidence="4 5" key="1">
    <citation type="submission" date="2020-08" db="EMBL/GenBank/DDBJ databases">
        <title>A Genomic Blueprint of the Chicken Gut Microbiome.</title>
        <authorList>
            <person name="Gilroy R."/>
            <person name="Ravi A."/>
            <person name="Getino M."/>
            <person name="Pursley I."/>
            <person name="Horton D.L."/>
            <person name="Alikhan N.-F."/>
            <person name="Baker D."/>
            <person name="Gharbi K."/>
            <person name="Hall N."/>
            <person name="Watson M."/>
            <person name="Adriaenssens E.M."/>
            <person name="Foster-Nyarko E."/>
            <person name="Jarju S."/>
            <person name="Secka A."/>
            <person name="Antonio M."/>
            <person name="Oren A."/>
            <person name="Chaudhuri R."/>
            <person name="La Ragione R.M."/>
            <person name="Hildebrand F."/>
            <person name="Pallen M.J."/>
        </authorList>
    </citation>
    <scope>NUCLEOTIDE SEQUENCE [LARGE SCALE GENOMIC DNA]</scope>
    <source>
        <strain evidence="4 5">Sa1BUA1</strain>
    </source>
</reference>
<dbReference type="EMBL" id="JACSPO010000006">
    <property type="protein sequence ID" value="MBD8062998.1"/>
    <property type="molecule type" value="Genomic_DNA"/>
</dbReference>
<keyword evidence="2" id="KW-0812">Transmembrane</keyword>
<dbReference type="PANTHER" id="PTHR48081:SF33">
    <property type="entry name" value="KYNURENINE FORMAMIDASE"/>
    <property type="match status" value="1"/>
</dbReference>
<gene>
    <name evidence="4" type="ORF">H9624_11775</name>
</gene>
<evidence type="ECO:0000313" key="4">
    <source>
        <dbReference type="EMBL" id="MBD8062998.1"/>
    </source>
</evidence>
<keyword evidence="5" id="KW-1185">Reference proteome</keyword>
<dbReference type="Proteomes" id="UP000661894">
    <property type="component" value="Unassembled WGS sequence"/>
</dbReference>
<dbReference type="RefSeq" id="WP_251840093.1">
    <property type="nucleotide sequence ID" value="NZ_JACSPO010000006.1"/>
</dbReference>
<dbReference type="Pfam" id="PF20434">
    <property type="entry name" value="BD-FAE"/>
    <property type="match status" value="1"/>
</dbReference>
<feature type="domain" description="BD-FAE-like" evidence="3">
    <location>
        <begin position="158"/>
        <end position="288"/>
    </location>
</feature>
<feature type="transmembrane region" description="Helical" evidence="2">
    <location>
        <begin position="70"/>
        <end position="88"/>
    </location>
</feature>
<proteinExistence type="predicted"/>
<dbReference type="InterPro" id="IPR050300">
    <property type="entry name" value="GDXG_lipolytic_enzyme"/>
</dbReference>
<keyword evidence="2" id="KW-0472">Membrane</keyword>
<dbReference type="GO" id="GO:0016787">
    <property type="term" value="F:hydrolase activity"/>
    <property type="evidence" value="ECO:0007669"/>
    <property type="project" value="UniProtKB-KW"/>
</dbReference>
<comment type="caution">
    <text evidence="4">The sequence shown here is derived from an EMBL/GenBank/DDBJ whole genome shotgun (WGS) entry which is preliminary data.</text>
</comment>
<evidence type="ECO:0000259" key="3">
    <source>
        <dbReference type="Pfam" id="PF20434"/>
    </source>
</evidence>
<accession>A0ABR8Z4R2</accession>
<keyword evidence="1 4" id="KW-0378">Hydrolase</keyword>
<keyword evidence="2" id="KW-1133">Transmembrane helix</keyword>
<evidence type="ECO:0000256" key="1">
    <source>
        <dbReference type="ARBA" id="ARBA00022801"/>
    </source>
</evidence>
<dbReference type="InterPro" id="IPR029058">
    <property type="entry name" value="AB_hydrolase_fold"/>
</dbReference>
<name>A0ABR8Z4R2_9MICO</name>
<dbReference type="PANTHER" id="PTHR48081">
    <property type="entry name" value="AB HYDROLASE SUPERFAMILY PROTEIN C4A8.06C"/>
    <property type="match status" value="1"/>
</dbReference>
<organism evidence="4 5">
    <name type="scientific">Oceanitalea stevensii</name>
    <dbReference type="NCBI Taxonomy" id="2763072"/>
    <lineage>
        <taxon>Bacteria</taxon>
        <taxon>Bacillati</taxon>
        <taxon>Actinomycetota</taxon>
        <taxon>Actinomycetes</taxon>
        <taxon>Micrococcales</taxon>
        <taxon>Bogoriellaceae</taxon>
        <taxon>Georgenia</taxon>
    </lineage>
</organism>
<sequence length="393" mass="42212">MPYGLLTGVLVHGALVTLVLVSPRRPAWLAGLAFRVAAAYNEAPFLILLVVLVGAVPGLLDGWDEPAGQTLALVLTLLLVTGLLVVAWRGAQARPVVAAALDEGLGPDWDEGLDPRLREQLDRRPPLARMVVPFVLRPRDVELVRDVPYGDAGRAHLLDLYRHRSRPEGAPVLVHVHAGGYHGGRKSRQSRALLFRLAQRGWVTIAANYRLRPHASFLDHLADLKRVIAWVREHGGEYGADPGTLVLAGGSAGAHMSSIAALTPNVPRCQPGFPEADTSVSAVVGLYGWYGGYYEVGGPTSEAGPLGHDASAAPPFLVAHGDRDTLAHVETARRLVAHLRAGSAEPVVYAELPAGQHTFDLFHSLRFSAVVDGVEAFVENVRTRGGFSRRDGR</sequence>
<dbReference type="SUPFAM" id="SSF53474">
    <property type="entry name" value="alpha/beta-Hydrolases"/>
    <property type="match status" value="1"/>
</dbReference>